<sequence>MLTTIGRAAAQRLLVLRAAPLTIPRTQPNVRAACRAFSTSQWARSPATKAPATKTKTKKPATRKAATGKPKAAKKQVVKKPAPKKELTPEQKLKIQKKEAKKVALLTEPKRLPQSPWHVYVTSEIKAINDVTAFGDKQKKLSDTFKTFSSYEIQRLQEKADENKRTNDAAYQAWVTSHTPQEIAEANRARARLRKIHGRLTPRDIQDDRQPSRPQGPYVLFTKARWASGDLNGTTAPTAASRLSQEWKALSEPEKSVYRELAKAEFDRYQREVFDVLGRTIQRRSATPE</sequence>
<dbReference type="InterPro" id="IPR036910">
    <property type="entry name" value="HMG_box_dom_sf"/>
</dbReference>
<reference evidence="4 5" key="1">
    <citation type="submission" date="2016-11" db="EMBL/GenBank/DDBJ databases">
        <title>Draft Genome Assembly of Colletotrichum chlorophyti a pathogen of herbaceous plants.</title>
        <authorList>
            <person name="Gan P."/>
            <person name="Narusaka M."/>
            <person name="Tsushima A."/>
            <person name="Narusaka Y."/>
            <person name="Takano Y."/>
            <person name="Shirasu K."/>
        </authorList>
    </citation>
    <scope>NUCLEOTIDE SEQUENCE [LARGE SCALE GENOMIC DNA]</scope>
    <source>
        <strain evidence="4 5">NTL11</strain>
    </source>
</reference>
<keyword evidence="5" id="KW-1185">Reference proteome</keyword>
<feature type="region of interest" description="Disordered" evidence="2">
    <location>
        <begin position="39"/>
        <end position="91"/>
    </location>
</feature>
<gene>
    <name evidence="4" type="ORF">CCHL11_01869</name>
</gene>
<evidence type="ECO:0000259" key="3">
    <source>
        <dbReference type="PROSITE" id="PS50118"/>
    </source>
</evidence>
<protein>
    <recommendedName>
        <fullName evidence="3">HMG box domain-containing protein</fullName>
    </recommendedName>
</protein>
<dbReference type="GO" id="GO:0005634">
    <property type="term" value="C:nucleus"/>
    <property type="evidence" value="ECO:0007669"/>
    <property type="project" value="UniProtKB-UniRule"/>
</dbReference>
<dbReference type="CDD" id="cd00084">
    <property type="entry name" value="HMG-box_SF"/>
    <property type="match status" value="1"/>
</dbReference>
<name>A0A1Q8RW59_9PEZI</name>
<dbReference type="Gene3D" id="1.10.30.10">
    <property type="entry name" value="High mobility group box domain"/>
    <property type="match status" value="2"/>
</dbReference>
<dbReference type="Pfam" id="PF09011">
    <property type="entry name" value="HMG_box_2"/>
    <property type="match status" value="1"/>
</dbReference>
<dbReference type="AlphaFoldDB" id="A0A1Q8RW59"/>
<accession>A0A1Q8RW59</accession>
<dbReference type="EMBL" id="MPGH01000087">
    <property type="protein sequence ID" value="OLN88736.1"/>
    <property type="molecule type" value="Genomic_DNA"/>
</dbReference>
<evidence type="ECO:0000313" key="5">
    <source>
        <dbReference type="Proteomes" id="UP000186583"/>
    </source>
</evidence>
<dbReference type="OrthoDB" id="1919336at2759"/>
<organism evidence="4 5">
    <name type="scientific">Colletotrichum chlorophyti</name>
    <dbReference type="NCBI Taxonomy" id="708187"/>
    <lineage>
        <taxon>Eukaryota</taxon>
        <taxon>Fungi</taxon>
        <taxon>Dikarya</taxon>
        <taxon>Ascomycota</taxon>
        <taxon>Pezizomycotina</taxon>
        <taxon>Sordariomycetes</taxon>
        <taxon>Hypocreomycetidae</taxon>
        <taxon>Glomerellales</taxon>
        <taxon>Glomerellaceae</taxon>
        <taxon>Colletotrichum</taxon>
    </lineage>
</organism>
<evidence type="ECO:0000313" key="4">
    <source>
        <dbReference type="EMBL" id="OLN88736.1"/>
    </source>
</evidence>
<dbReference type="SMART" id="SM00398">
    <property type="entry name" value="HMG"/>
    <property type="match status" value="2"/>
</dbReference>
<dbReference type="STRING" id="708187.A0A1Q8RW59"/>
<feature type="DNA-binding region" description="HMG box" evidence="1">
    <location>
        <begin position="211"/>
        <end position="277"/>
    </location>
</feature>
<dbReference type="GO" id="GO:0003677">
    <property type="term" value="F:DNA binding"/>
    <property type="evidence" value="ECO:0007669"/>
    <property type="project" value="UniProtKB-UniRule"/>
</dbReference>
<dbReference type="PROSITE" id="PS50118">
    <property type="entry name" value="HMG_BOX_2"/>
    <property type="match status" value="1"/>
</dbReference>
<feature type="compositionally biased region" description="Basic residues" evidence="2">
    <location>
        <begin position="71"/>
        <end position="82"/>
    </location>
</feature>
<dbReference type="Proteomes" id="UP000186583">
    <property type="component" value="Unassembled WGS sequence"/>
</dbReference>
<proteinExistence type="predicted"/>
<keyword evidence="1" id="KW-0238">DNA-binding</keyword>
<evidence type="ECO:0000256" key="1">
    <source>
        <dbReference type="PROSITE-ProRule" id="PRU00267"/>
    </source>
</evidence>
<feature type="domain" description="HMG box" evidence="3">
    <location>
        <begin position="211"/>
        <end position="277"/>
    </location>
</feature>
<dbReference type="SUPFAM" id="SSF47095">
    <property type="entry name" value="HMG-box"/>
    <property type="match status" value="2"/>
</dbReference>
<keyword evidence="1" id="KW-0539">Nucleus</keyword>
<dbReference type="InterPro" id="IPR009071">
    <property type="entry name" value="HMG_box_dom"/>
</dbReference>
<comment type="caution">
    <text evidence="4">The sequence shown here is derived from an EMBL/GenBank/DDBJ whole genome shotgun (WGS) entry which is preliminary data.</text>
</comment>
<evidence type="ECO:0000256" key="2">
    <source>
        <dbReference type="SAM" id="MobiDB-lite"/>
    </source>
</evidence>